<comment type="similarity">
    <text evidence="5 14 16">Belongs to the RNase HII family.</text>
</comment>
<comment type="cofactor">
    <cofactor evidence="14 15">
        <name>Mn(2+)</name>
        <dbReference type="ChEBI" id="CHEBI:29035"/>
    </cofactor>
    <cofactor evidence="14 15">
        <name>Mg(2+)</name>
        <dbReference type="ChEBI" id="CHEBI:18420"/>
    </cofactor>
    <text evidence="14 15">Manganese or magnesium. Binds 1 divalent metal ion per monomer in the absence of substrate. May bind a second metal ion after substrate binding.</text>
</comment>
<evidence type="ECO:0000256" key="11">
    <source>
        <dbReference type="ARBA" id="ARBA00022759"/>
    </source>
</evidence>
<evidence type="ECO:0000256" key="7">
    <source>
        <dbReference type="ARBA" id="ARBA00019179"/>
    </source>
</evidence>
<keyword evidence="12 14" id="KW-0378">Hydrolase</keyword>
<dbReference type="CDD" id="cd07182">
    <property type="entry name" value="RNase_HII_bacteria_HII_like"/>
    <property type="match status" value="1"/>
</dbReference>
<evidence type="ECO:0000256" key="10">
    <source>
        <dbReference type="ARBA" id="ARBA00022723"/>
    </source>
</evidence>
<dbReference type="NCBIfam" id="NF000594">
    <property type="entry name" value="PRK00015.1-1"/>
    <property type="match status" value="1"/>
</dbReference>
<evidence type="ECO:0000256" key="4">
    <source>
        <dbReference type="ARBA" id="ARBA00004496"/>
    </source>
</evidence>
<evidence type="ECO:0000256" key="13">
    <source>
        <dbReference type="ARBA" id="ARBA00023211"/>
    </source>
</evidence>
<evidence type="ECO:0000256" key="16">
    <source>
        <dbReference type="RuleBase" id="RU003515"/>
    </source>
</evidence>
<comment type="cofactor">
    <cofactor evidence="2">
        <name>Mg(2+)</name>
        <dbReference type="ChEBI" id="CHEBI:18420"/>
    </cofactor>
</comment>
<comment type="function">
    <text evidence="3 14 16">Endonuclease that specifically degrades the RNA of RNA-DNA hybrids.</text>
</comment>
<dbReference type="GO" id="GO:0006298">
    <property type="term" value="P:mismatch repair"/>
    <property type="evidence" value="ECO:0007669"/>
    <property type="project" value="TreeGrafter"/>
</dbReference>
<keyword evidence="10 14" id="KW-0479">Metal-binding</keyword>
<evidence type="ECO:0000313" key="19">
    <source>
        <dbReference type="Proteomes" id="UP000239549"/>
    </source>
</evidence>
<accession>A0A2L2XBL7</accession>
<dbReference type="GO" id="GO:0043137">
    <property type="term" value="P:DNA replication, removal of RNA primer"/>
    <property type="evidence" value="ECO:0007669"/>
    <property type="project" value="TreeGrafter"/>
</dbReference>
<keyword evidence="11 14" id="KW-0255">Endonuclease</keyword>
<evidence type="ECO:0000256" key="1">
    <source>
        <dbReference type="ARBA" id="ARBA00000077"/>
    </source>
</evidence>
<keyword evidence="8 14" id="KW-0963">Cytoplasm</keyword>
<dbReference type="InterPro" id="IPR012337">
    <property type="entry name" value="RNaseH-like_sf"/>
</dbReference>
<dbReference type="InterPro" id="IPR024567">
    <property type="entry name" value="RNase_HII/HIII_dom"/>
</dbReference>
<reference evidence="19" key="1">
    <citation type="submission" date="2018-02" db="EMBL/GenBank/DDBJ databases">
        <title>Genome sequence of Desulfocucumis palustris strain NAW-5.</title>
        <authorList>
            <person name="Watanabe M."/>
            <person name="Kojima H."/>
            <person name="Fukui M."/>
        </authorList>
    </citation>
    <scope>NUCLEOTIDE SEQUENCE [LARGE SCALE GENOMIC DNA]</scope>
    <source>
        <strain evidence="19">NAW-5</strain>
    </source>
</reference>
<proteinExistence type="inferred from homology"/>
<feature type="binding site" evidence="14 15">
    <location>
        <position position="172"/>
    </location>
    <ligand>
        <name>a divalent metal cation</name>
        <dbReference type="ChEBI" id="CHEBI:60240"/>
    </ligand>
</feature>
<keyword evidence="19" id="KW-1185">Reference proteome</keyword>
<dbReference type="GO" id="GO:0030145">
    <property type="term" value="F:manganese ion binding"/>
    <property type="evidence" value="ECO:0007669"/>
    <property type="project" value="UniProtKB-UniRule"/>
</dbReference>
<gene>
    <name evidence="14" type="primary">rnhB</name>
    <name evidence="18" type="ORF">DCCM_2612</name>
</gene>
<dbReference type="InterPro" id="IPR022898">
    <property type="entry name" value="RNase_HII"/>
</dbReference>
<dbReference type="InterPro" id="IPR001352">
    <property type="entry name" value="RNase_HII/HIII"/>
</dbReference>
<comment type="catalytic activity">
    <reaction evidence="1 14 15 16">
        <text>Endonucleolytic cleavage to 5'-phosphomonoester.</text>
        <dbReference type="EC" id="3.1.26.4"/>
    </reaction>
</comment>
<organism evidence="18 19">
    <name type="scientific">Desulfocucumis palustris</name>
    <dbReference type="NCBI Taxonomy" id="1898651"/>
    <lineage>
        <taxon>Bacteria</taxon>
        <taxon>Bacillati</taxon>
        <taxon>Bacillota</taxon>
        <taxon>Clostridia</taxon>
        <taxon>Eubacteriales</taxon>
        <taxon>Desulfocucumaceae</taxon>
        <taxon>Desulfocucumis</taxon>
    </lineage>
</organism>
<dbReference type="GO" id="GO:0003723">
    <property type="term" value="F:RNA binding"/>
    <property type="evidence" value="ECO:0007669"/>
    <property type="project" value="UniProtKB-UniRule"/>
</dbReference>
<sequence>MDIASLTVAEIKRMAKGPDGPEEEMLRAMERDARAGVRQLYLQYEKRRQRILEEEARLNRLFQYEDALGRLGISSVAGVDEAGRGPLAGPVMAAAVILPPGVRMPGLNDSKQLTPVKREALAADIKKLSKAWAIGVSTVSEINDLNIHQASLLAMRRAVLGLAFKPDHILVDGRCQTGLDMPETPVVGGDGLCASIAAASILAKVARDNLMELCHHLYPEYGFHRHKGYGTAEHLEALRRFGPSPLHREGFAPVKNCLPD</sequence>
<keyword evidence="13 14" id="KW-0464">Manganese</keyword>
<dbReference type="GO" id="GO:0032299">
    <property type="term" value="C:ribonuclease H2 complex"/>
    <property type="evidence" value="ECO:0007669"/>
    <property type="project" value="TreeGrafter"/>
</dbReference>
<dbReference type="Pfam" id="PF01351">
    <property type="entry name" value="RNase_HII"/>
    <property type="match status" value="1"/>
</dbReference>
<evidence type="ECO:0000259" key="17">
    <source>
        <dbReference type="PROSITE" id="PS51975"/>
    </source>
</evidence>
<dbReference type="Gene3D" id="3.30.420.10">
    <property type="entry name" value="Ribonuclease H-like superfamily/Ribonuclease H"/>
    <property type="match status" value="1"/>
</dbReference>
<dbReference type="OrthoDB" id="9803420at2"/>
<evidence type="ECO:0000256" key="6">
    <source>
        <dbReference type="ARBA" id="ARBA00012180"/>
    </source>
</evidence>
<comment type="subcellular location">
    <subcellularLocation>
        <location evidence="4 14">Cytoplasm</location>
    </subcellularLocation>
</comment>
<evidence type="ECO:0000256" key="8">
    <source>
        <dbReference type="ARBA" id="ARBA00022490"/>
    </source>
</evidence>
<evidence type="ECO:0000256" key="12">
    <source>
        <dbReference type="ARBA" id="ARBA00022801"/>
    </source>
</evidence>
<protein>
    <recommendedName>
        <fullName evidence="7 14">Ribonuclease HII</fullName>
        <shortName evidence="14">RNase HII</shortName>
        <ecNumber evidence="6 14">3.1.26.4</ecNumber>
    </recommendedName>
</protein>
<dbReference type="EMBL" id="BFAV01000104">
    <property type="protein sequence ID" value="GBF33510.1"/>
    <property type="molecule type" value="Genomic_DNA"/>
</dbReference>
<dbReference type="PROSITE" id="PS51975">
    <property type="entry name" value="RNASE_H_2"/>
    <property type="match status" value="1"/>
</dbReference>
<dbReference type="PANTHER" id="PTHR10954:SF18">
    <property type="entry name" value="RIBONUCLEASE HII"/>
    <property type="match status" value="1"/>
</dbReference>
<dbReference type="Proteomes" id="UP000239549">
    <property type="component" value="Unassembled WGS sequence"/>
</dbReference>
<feature type="binding site" evidence="14 15">
    <location>
        <position position="81"/>
    </location>
    <ligand>
        <name>a divalent metal cation</name>
        <dbReference type="ChEBI" id="CHEBI:60240"/>
    </ligand>
</feature>
<dbReference type="InterPro" id="IPR036397">
    <property type="entry name" value="RNaseH_sf"/>
</dbReference>
<dbReference type="GO" id="GO:0004523">
    <property type="term" value="F:RNA-DNA hybrid ribonuclease activity"/>
    <property type="evidence" value="ECO:0007669"/>
    <property type="project" value="UniProtKB-UniRule"/>
</dbReference>
<dbReference type="NCBIfam" id="NF000595">
    <property type="entry name" value="PRK00015.1-3"/>
    <property type="match status" value="1"/>
</dbReference>
<feature type="domain" description="RNase H type-2" evidence="17">
    <location>
        <begin position="74"/>
        <end position="260"/>
    </location>
</feature>
<dbReference type="AlphaFoldDB" id="A0A2L2XBL7"/>
<evidence type="ECO:0000256" key="5">
    <source>
        <dbReference type="ARBA" id="ARBA00007383"/>
    </source>
</evidence>
<dbReference type="RefSeq" id="WP_104371901.1">
    <property type="nucleotide sequence ID" value="NZ_BFAV01000104.1"/>
</dbReference>
<dbReference type="GO" id="GO:0005737">
    <property type="term" value="C:cytoplasm"/>
    <property type="evidence" value="ECO:0007669"/>
    <property type="project" value="UniProtKB-SubCell"/>
</dbReference>
<evidence type="ECO:0000256" key="15">
    <source>
        <dbReference type="PROSITE-ProRule" id="PRU01319"/>
    </source>
</evidence>
<evidence type="ECO:0000256" key="9">
    <source>
        <dbReference type="ARBA" id="ARBA00022722"/>
    </source>
</evidence>
<comment type="caution">
    <text evidence="18">The sequence shown here is derived from an EMBL/GenBank/DDBJ whole genome shotgun (WGS) entry which is preliminary data.</text>
</comment>
<feature type="binding site" evidence="14 15">
    <location>
        <position position="80"/>
    </location>
    <ligand>
        <name>a divalent metal cation</name>
        <dbReference type="ChEBI" id="CHEBI:60240"/>
    </ligand>
</feature>
<evidence type="ECO:0000313" key="18">
    <source>
        <dbReference type="EMBL" id="GBF33510.1"/>
    </source>
</evidence>
<keyword evidence="9 14" id="KW-0540">Nuclease</keyword>
<name>A0A2L2XBL7_9FIRM</name>
<evidence type="ECO:0000256" key="14">
    <source>
        <dbReference type="HAMAP-Rule" id="MF_00052"/>
    </source>
</evidence>
<dbReference type="SUPFAM" id="SSF53098">
    <property type="entry name" value="Ribonuclease H-like"/>
    <property type="match status" value="1"/>
</dbReference>
<evidence type="ECO:0000256" key="3">
    <source>
        <dbReference type="ARBA" id="ARBA00004065"/>
    </source>
</evidence>
<dbReference type="PANTHER" id="PTHR10954">
    <property type="entry name" value="RIBONUCLEASE H2 SUBUNIT A"/>
    <property type="match status" value="1"/>
</dbReference>
<evidence type="ECO:0000256" key="2">
    <source>
        <dbReference type="ARBA" id="ARBA00001946"/>
    </source>
</evidence>
<dbReference type="HAMAP" id="MF_00052_B">
    <property type="entry name" value="RNase_HII_B"/>
    <property type="match status" value="1"/>
</dbReference>
<dbReference type="EC" id="3.1.26.4" evidence="6 14"/>